<protein>
    <submittedName>
        <fullName evidence="12">Cytochrome c, class III</fullName>
    </submittedName>
</protein>
<dbReference type="SUPFAM" id="SSF48695">
    <property type="entry name" value="Multiheme cytochromes"/>
    <property type="match status" value="1"/>
</dbReference>
<proteinExistence type="predicted"/>
<evidence type="ECO:0000313" key="13">
    <source>
        <dbReference type="Proteomes" id="UP000009173"/>
    </source>
</evidence>
<keyword evidence="6" id="KW-0249">Electron transport</keyword>
<feature type="binding site" description="axial binding residue" evidence="8">
    <location>
        <position position="248"/>
    </location>
    <ligand>
        <name>heme c</name>
        <dbReference type="ChEBI" id="CHEBI:61717"/>
        <label>1</label>
    </ligand>
    <ligandPart>
        <name>Fe</name>
        <dbReference type="ChEBI" id="CHEBI:18248"/>
    </ligandPart>
</feature>
<feature type="binding site" description="axial binding residue" evidence="8">
    <location>
        <position position="183"/>
    </location>
    <ligand>
        <name>heme c</name>
        <dbReference type="ChEBI" id="CHEBI:61717"/>
        <label>1</label>
    </ligand>
    <ligandPart>
        <name>Fe</name>
        <dbReference type="ChEBI" id="CHEBI:18248"/>
    </ligandPart>
</feature>
<evidence type="ECO:0000256" key="7">
    <source>
        <dbReference type="ARBA" id="ARBA00023004"/>
    </source>
</evidence>
<feature type="domain" description="Class III cytochrome C" evidence="10">
    <location>
        <begin position="281"/>
        <end position="382"/>
    </location>
</feature>
<dbReference type="CDD" id="cd08168">
    <property type="entry name" value="Cytochrom_C3"/>
    <property type="match status" value="4"/>
</dbReference>
<evidence type="ECO:0000256" key="9">
    <source>
        <dbReference type="SAM" id="Phobius"/>
    </source>
</evidence>
<dbReference type="NCBIfam" id="NF045713">
    <property type="entry name" value="CxxCH_16_HmcA"/>
    <property type="match status" value="1"/>
</dbReference>
<dbReference type="RefSeq" id="WP_011792841.1">
    <property type="nucleotide sequence ID" value="NC_008751.1"/>
</dbReference>
<evidence type="ECO:0000259" key="10">
    <source>
        <dbReference type="Pfam" id="PF02085"/>
    </source>
</evidence>
<feature type="binding site" description="axial binding residue" evidence="8">
    <location>
        <position position="178"/>
    </location>
    <ligand>
        <name>heme c</name>
        <dbReference type="ChEBI" id="CHEBI:61717"/>
        <label>1</label>
    </ligand>
    <ligandPart>
        <name>Fe</name>
        <dbReference type="ChEBI" id="CHEBI:18248"/>
    </ligandPart>
</feature>
<dbReference type="InterPro" id="IPR051829">
    <property type="entry name" value="Multiheme_Cytochr_ET"/>
</dbReference>
<feature type="domain" description="Outer membrane cytochrome MtrC/MtrF-like" evidence="11">
    <location>
        <begin position="109"/>
        <end position="256"/>
    </location>
</feature>
<dbReference type="InterPro" id="IPR002322">
    <property type="entry name" value="Cyt_c_III"/>
</dbReference>
<organism evidence="12 13">
    <name type="scientific">Nitratidesulfovibrio vulgaris (strain DP4)</name>
    <name type="common">Desulfovibrio vulgaris</name>
    <dbReference type="NCBI Taxonomy" id="391774"/>
    <lineage>
        <taxon>Bacteria</taxon>
        <taxon>Pseudomonadati</taxon>
        <taxon>Thermodesulfobacteriota</taxon>
        <taxon>Desulfovibrionia</taxon>
        <taxon>Desulfovibrionales</taxon>
        <taxon>Desulfovibrionaceae</taxon>
        <taxon>Nitratidesulfovibrio</taxon>
    </lineage>
</organism>
<evidence type="ECO:0000313" key="12">
    <source>
        <dbReference type="EMBL" id="ABM29421.1"/>
    </source>
</evidence>
<dbReference type="Pfam" id="PF22113">
    <property type="entry name" value="Mtrc-MtrF_II-IV_dom"/>
    <property type="match status" value="1"/>
</dbReference>
<dbReference type="InterPro" id="IPR054813">
    <property type="entry name" value="HmcA"/>
</dbReference>
<feature type="binding site" description="axial binding residue" evidence="8">
    <location>
        <position position="247"/>
    </location>
    <ligand>
        <name>heme c</name>
        <dbReference type="ChEBI" id="CHEBI:61717"/>
        <label>1</label>
    </ligand>
    <ligandPart>
        <name>Fe</name>
        <dbReference type="ChEBI" id="CHEBI:18248"/>
    </ligandPart>
</feature>
<dbReference type="GO" id="GO:0046872">
    <property type="term" value="F:metal ion binding"/>
    <property type="evidence" value="ECO:0007669"/>
    <property type="project" value="UniProtKB-KW"/>
</dbReference>
<evidence type="ECO:0000256" key="8">
    <source>
        <dbReference type="PIRSR" id="PIRSR602322-1"/>
    </source>
</evidence>
<feature type="binding site" description="axial binding residue" evidence="8">
    <location>
        <position position="229"/>
    </location>
    <ligand>
        <name>heme c</name>
        <dbReference type="ChEBI" id="CHEBI:61717"/>
        <label>1</label>
    </ligand>
    <ligandPart>
        <name>Fe</name>
        <dbReference type="ChEBI" id="CHEBI:18248"/>
    </ligandPart>
</feature>
<feature type="binding site" description="axial binding residue" evidence="8">
    <location>
        <position position="182"/>
    </location>
    <ligand>
        <name>heme c</name>
        <dbReference type="ChEBI" id="CHEBI:61717"/>
        <label>1</label>
    </ligand>
    <ligandPart>
        <name>Fe</name>
        <dbReference type="ChEBI" id="CHEBI:18248"/>
    </ligandPart>
</feature>
<dbReference type="GO" id="GO:0009055">
    <property type="term" value="F:electron transfer activity"/>
    <property type="evidence" value="ECO:0007669"/>
    <property type="project" value="InterPro"/>
</dbReference>
<accession>A0A0H3AAS5</accession>
<feature type="transmembrane region" description="Helical" evidence="9">
    <location>
        <begin position="7"/>
        <end position="26"/>
    </location>
</feature>
<dbReference type="Gene3D" id="3.90.10.10">
    <property type="entry name" value="Cytochrome C3"/>
    <property type="match status" value="4"/>
</dbReference>
<dbReference type="InterPro" id="IPR020942">
    <property type="entry name" value="Cyt_c_III_dom"/>
</dbReference>
<evidence type="ECO:0000256" key="6">
    <source>
        <dbReference type="ARBA" id="ARBA00022982"/>
    </source>
</evidence>
<dbReference type="PANTHER" id="PTHR35038:SF10">
    <property type="entry name" value="HIGH-MOLECULAR-WEIGHT CYTOCHROME C"/>
    <property type="match status" value="1"/>
</dbReference>
<keyword evidence="7 8" id="KW-0408">Iron</keyword>
<dbReference type="Pfam" id="PF02085">
    <property type="entry name" value="Cytochrom_CIII"/>
    <property type="match status" value="2"/>
</dbReference>
<keyword evidence="4 8" id="KW-0479">Metal-binding</keyword>
<dbReference type="PANTHER" id="PTHR35038">
    <property type="entry name" value="DISSIMILATORY SULFITE REDUCTASE SIRA"/>
    <property type="match status" value="1"/>
</dbReference>
<feature type="binding site" description="axial binding residue" evidence="8">
    <location>
        <position position="225"/>
    </location>
    <ligand>
        <name>heme c</name>
        <dbReference type="ChEBI" id="CHEBI:61717"/>
        <label>1</label>
    </ligand>
    <ligandPart>
        <name>Fe</name>
        <dbReference type="ChEBI" id="CHEBI:18248"/>
    </ligandPart>
</feature>
<reference evidence="13" key="1">
    <citation type="journal article" date="2009" name="Environ. Microbiol.">
        <title>Contribution of mobile genetic elements to Desulfovibrio vulgaris genome plasticity.</title>
        <authorList>
            <person name="Walker C.B."/>
            <person name="Stolyar S."/>
            <person name="Chivian D."/>
            <person name="Pinel N."/>
            <person name="Gabster J.A."/>
            <person name="Dehal P.S."/>
            <person name="He Z."/>
            <person name="Yang Z.K."/>
            <person name="Yen H.C."/>
            <person name="Zhou J."/>
            <person name="Wall J.D."/>
            <person name="Hazen T.C."/>
            <person name="Arkin A.P."/>
            <person name="Stahl D.A."/>
        </authorList>
    </citation>
    <scope>NUCLEOTIDE SEQUENCE [LARGE SCALE GENOMIC DNA]</scope>
    <source>
        <strain evidence="13">DP4</strain>
    </source>
</reference>
<sequence length="545" mass="58871" precursor="true">MRNGRTLLRWAGVLAATAIIGVGGFWSQGTTKALPEGPGEKRADLIEIGAMERFGKLDLPKVAFRHDQHTTAVTGMGKDCAACHKSKDGKMSLKFMRLDDNSAAELKEIYHANCIGCHTDLAKAGKKTGPQDGECRSCHNPKPSAASSWKEIGFDKSLHYRHVASKAIKPVGDPQKNCGACHHVYDEASKKLVWGKNKEDSCRACHGEKPVDKRPALDTAAHTACISCHMDVAKAKAETGPVNCAGCHAPEAQAKFKVVREVPRLDRGQPDAALILPVPGKDAPREMKGTMKPVAFDHKAHEAKANDCRTCHHVRIDTCTACHTVNGTADSKFVQLEKAMHQPDSMRSCVGCHNTRVQQPTCAGCHGFIKPTKSDAQCGVCHVAAPGFDAKQVEAGALLNLKAEQRSQVAASMLSARPQPKGTFDLNDIPEKVVIGSIAKEYQPSEFPHRKIVKTLIAGIGEDKLAATFHIEKGTLCQGCHHNSPASLTPPKCASCHGKPFDADRGDRPGLKAAYHQQCMGCHDRMKIEKPANTACVDCHKERAK</sequence>
<feature type="binding site" description="axial binding residue" evidence="8">
    <location>
        <position position="244"/>
    </location>
    <ligand>
        <name>heme c</name>
        <dbReference type="ChEBI" id="CHEBI:61717"/>
        <label>1</label>
    </ligand>
    <ligandPart>
        <name>Fe</name>
        <dbReference type="ChEBI" id="CHEBI:18248"/>
    </ligandPart>
</feature>
<dbReference type="KEGG" id="dvl:Dvul_2405"/>
<gene>
    <name evidence="12" type="ordered locus">Dvul_2405</name>
</gene>
<keyword evidence="2" id="KW-0813">Transport</keyword>
<dbReference type="InterPro" id="IPR054337">
    <property type="entry name" value="Mtrc-MtrF-like_dom_II/IV"/>
</dbReference>
<dbReference type="GO" id="GO:0030313">
    <property type="term" value="C:cell envelope"/>
    <property type="evidence" value="ECO:0007669"/>
    <property type="project" value="UniProtKB-SubCell"/>
</dbReference>
<dbReference type="Proteomes" id="UP000009173">
    <property type="component" value="Chromosome"/>
</dbReference>
<feature type="binding site" description="axial binding residue" evidence="8">
    <location>
        <position position="181"/>
    </location>
    <ligand>
        <name>heme c</name>
        <dbReference type="ChEBI" id="CHEBI:61717"/>
        <label>1</label>
    </ligand>
    <ligandPart>
        <name>Fe</name>
        <dbReference type="ChEBI" id="CHEBI:18248"/>
    </ligandPart>
</feature>
<dbReference type="GO" id="GO:0020037">
    <property type="term" value="F:heme binding"/>
    <property type="evidence" value="ECO:0007669"/>
    <property type="project" value="InterPro"/>
</dbReference>
<keyword evidence="9" id="KW-1133">Transmembrane helix</keyword>
<dbReference type="HOGENOM" id="CLU_508744_0_0_7"/>
<keyword evidence="9" id="KW-0812">Transmembrane</keyword>
<evidence type="ECO:0000256" key="1">
    <source>
        <dbReference type="ARBA" id="ARBA00004196"/>
    </source>
</evidence>
<keyword evidence="9" id="KW-0472">Membrane</keyword>
<feature type="domain" description="Class III cytochrome C" evidence="10">
    <location>
        <begin position="475"/>
        <end position="540"/>
    </location>
</feature>
<keyword evidence="5" id="KW-0732">Signal</keyword>
<dbReference type="InterPro" id="IPR011346">
    <property type="entry name" value="Cyt_cc3"/>
</dbReference>
<feature type="binding site" description="axial binding residue" evidence="8">
    <location>
        <position position="228"/>
    </location>
    <ligand>
        <name>heme c</name>
        <dbReference type="ChEBI" id="CHEBI:61717"/>
        <label>1</label>
    </ligand>
    <ligandPart>
        <name>Fe</name>
        <dbReference type="ChEBI" id="CHEBI:18248"/>
    </ligandPart>
</feature>
<name>A0A0H3AAS5_NITV4</name>
<dbReference type="PRINTS" id="PR00609">
    <property type="entry name" value="CYTOCHROMEC3"/>
</dbReference>
<dbReference type="PIRSF" id="PIRSF000026">
    <property type="entry name" value="Cytochrome_cc3"/>
    <property type="match status" value="1"/>
</dbReference>
<evidence type="ECO:0000256" key="3">
    <source>
        <dbReference type="ARBA" id="ARBA00022617"/>
    </source>
</evidence>
<evidence type="ECO:0000256" key="2">
    <source>
        <dbReference type="ARBA" id="ARBA00022448"/>
    </source>
</evidence>
<comment type="cofactor">
    <cofactor evidence="8">
        <name>heme c</name>
        <dbReference type="ChEBI" id="CHEBI:61717"/>
    </cofactor>
    <text evidence="8">Binds 4 heme c groups covalently per monomer.</text>
</comment>
<keyword evidence="3 8" id="KW-0349">Heme</keyword>
<dbReference type="AlphaFoldDB" id="A0A0H3AAS5"/>
<evidence type="ECO:0000259" key="11">
    <source>
        <dbReference type="Pfam" id="PF22113"/>
    </source>
</evidence>
<dbReference type="EMBL" id="CP000527">
    <property type="protein sequence ID" value="ABM29421.1"/>
    <property type="molecule type" value="Genomic_DNA"/>
</dbReference>
<evidence type="ECO:0000256" key="5">
    <source>
        <dbReference type="ARBA" id="ARBA00022729"/>
    </source>
</evidence>
<comment type="subcellular location">
    <subcellularLocation>
        <location evidence="1">Cell envelope</location>
    </subcellularLocation>
</comment>
<dbReference type="InterPro" id="IPR036280">
    <property type="entry name" value="Multihaem_cyt_sf"/>
</dbReference>
<evidence type="ECO:0000256" key="4">
    <source>
        <dbReference type="ARBA" id="ARBA00022723"/>
    </source>
</evidence>